<dbReference type="Gene3D" id="3.40.50.2300">
    <property type="match status" value="1"/>
</dbReference>
<dbReference type="Proteomes" id="UP000002067">
    <property type="component" value="Chromosome"/>
</dbReference>
<dbReference type="PANTHER" id="PTHR30185:SF18">
    <property type="entry name" value="TRANSCRIPTIONAL REGULATOR MTLR"/>
    <property type="match status" value="1"/>
</dbReference>
<organism evidence="3 4">
    <name type="scientific">Lacticaseibacillus rhamnosus (strain ATCC 53103 / LMG 18243 / GG)</name>
    <name type="common">Lactobacillus rhamnosus</name>
    <dbReference type="NCBI Taxonomy" id="568703"/>
    <lineage>
        <taxon>Bacteria</taxon>
        <taxon>Bacillati</taxon>
        <taxon>Bacillota</taxon>
        <taxon>Bacilli</taxon>
        <taxon>Lactobacillales</taxon>
        <taxon>Lactobacillaceae</taxon>
        <taxon>Lacticaseibacillus</taxon>
    </lineage>
</organism>
<dbReference type="InterPro" id="IPR050661">
    <property type="entry name" value="BglG_antiterminators"/>
</dbReference>
<dbReference type="KEGG" id="lrg:LRHM_1798"/>
<accession>A0A809N1S5</accession>
<evidence type="ECO:0000256" key="2">
    <source>
        <dbReference type="ARBA" id="ARBA00023163"/>
    </source>
</evidence>
<gene>
    <name evidence="3" type="ordered locus">LRHM_1798</name>
</gene>
<dbReference type="KEGG" id="lrh:LGG_01866"/>
<sequence length="496" mass="57821">MEELLESSLLKHYEIISFLLDKEWVTIKQVAEETRIPARTIRQNIGTINQYIAPAKIESSQRYGIRLAYDSAHNPLYIYAAIYRQSTRFLILEQIFLHHYLSIAQFSEALFISESTLKRHMQVLNQILPHYGFHIDTQTLDIIGDEKKIHFFYYTYLLERYWFIDDFLPQDELKLIAAIISEFFAHYPTLTTPRYQSFSFINKLRATIFVCLKRNSRGHTFENATPAIENATFSPELRQSIARCYKIDCSSLVFSHLFYLFFNPRNAWSYADLLTKTHQDAEIRAIHRALTHFLDMVVATEHLSLPNREQVLLRLYNAIEYTWGPTKILYSPSEAFFASMNQFSKTFIRQARQTLVTALRNEKVNVRIDDAFITKLLFTLVTSWETLPLQLEQKAPKVRTGLFFNTSFEHSHFLLNELNYHLRSNLKLELVPASTLAELKTVARQFDLIITNLPLLNLPNCQVVAIQPHPTPEDFDNILAAYNRIINAKSLESSVS</sequence>
<dbReference type="Pfam" id="PF05043">
    <property type="entry name" value="Mga"/>
    <property type="match status" value="1"/>
</dbReference>
<evidence type="ECO:0000313" key="3">
    <source>
        <dbReference type="EMBL" id="BAI42325.1"/>
    </source>
</evidence>
<evidence type="ECO:0000313" key="4">
    <source>
        <dbReference type="Proteomes" id="UP000002067"/>
    </source>
</evidence>
<dbReference type="AlphaFoldDB" id="A0A809N1S5"/>
<name>A0A809N1S5_LACRG</name>
<dbReference type="PANTHER" id="PTHR30185">
    <property type="entry name" value="CRYPTIC BETA-GLUCOSIDE BGL OPERON ANTITERMINATOR"/>
    <property type="match status" value="1"/>
</dbReference>
<dbReference type="Gene3D" id="1.10.10.10">
    <property type="entry name" value="Winged helix-like DNA-binding domain superfamily/Winged helix DNA-binding domain"/>
    <property type="match status" value="2"/>
</dbReference>
<proteinExistence type="predicted"/>
<dbReference type="InterPro" id="IPR036388">
    <property type="entry name" value="WH-like_DNA-bd_sf"/>
</dbReference>
<evidence type="ECO:0000256" key="1">
    <source>
        <dbReference type="ARBA" id="ARBA00023015"/>
    </source>
</evidence>
<keyword evidence="2" id="KW-0804">Transcription</keyword>
<keyword evidence="1" id="KW-0805">Transcription regulation</keyword>
<dbReference type="InterPro" id="IPR007737">
    <property type="entry name" value="Mga_HTH"/>
</dbReference>
<reference evidence="3 4" key="1">
    <citation type="journal article" date="2009" name="J. Bacteriol.">
        <title>Complete genome sequence of the probiotic Lactobacillus rhamnosus ATCC 53103.</title>
        <authorList>
            <person name="Morita H."/>
            <person name="Toh H."/>
            <person name="Oshima K."/>
            <person name="Murakami M."/>
            <person name="Taylor T.D."/>
            <person name="Igimi S."/>
            <person name="Hattori M."/>
        </authorList>
    </citation>
    <scope>NUCLEOTIDE SEQUENCE [LARGE SCALE GENOMIC DNA]</scope>
    <source>
        <strain evidence="4">ATCC 53103 / LMG 18243 / GG [Tokyo]</strain>
    </source>
</reference>
<dbReference type="RefSeq" id="WP_014569796.1">
    <property type="nucleotide sequence ID" value="NC_013198.1"/>
</dbReference>
<dbReference type="EMBL" id="AP011548">
    <property type="protein sequence ID" value="BAI42325.1"/>
    <property type="molecule type" value="Genomic_DNA"/>
</dbReference>
<protein>
    <submittedName>
        <fullName evidence="3">Uncharacterized protein</fullName>
    </submittedName>
</protein>